<accession>A0ABU8LDC2</accession>
<gene>
    <name evidence="2" type="ORF">WDU99_10635</name>
</gene>
<dbReference type="PANTHER" id="PTHR39515">
    <property type="entry name" value="CONSERVED PROTEIN"/>
    <property type="match status" value="1"/>
</dbReference>
<evidence type="ECO:0000313" key="2">
    <source>
        <dbReference type="EMBL" id="MEJ1088774.1"/>
    </source>
</evidence>
<dbReference type="Pfam" id="PF12802">
    <property type="entry name" value="MarR_2"/>
    <property type="match status" value="1"/>
</dbReference>
<dbReference type="EMBL" id="JBBDGM010000007">
    <property type="protein sequence ID" value="MEJ1088774.1"/>
    <property type="molecule type" value="Genomic_DNA"/>
</dbReference>
<dbReference type="InterPro" id="IPR052526">
    <property type="entry name" value="HTH-type_Bedaq_tolerance"/>
</dbReference>
<reference evidence="2 3" key="1">
    <citation type="submission" date="2024-02" db="EMBL/GenBank/DDBJ databases">
        <authorList>
            <person name="Saticioglu I.B."/>
        </authorList>
    </citation>
    <scope>NUCLEOTIDE SEQUENCE [LARGE SCALE GENOMIC DNA]</scope>
    <source>
        <strain evidence="2 3">Mu-80</strain>
    </source>
</reference>
<dbReference type="InterPro" id="IPR000835">
    <property type="entry name" value="HTH_MarR-typ"/>
</dbReference>
<dbReference type="PANTHER" id="PTHR39515:SF2">
    <property type="entry name" value="HTH-TYPE TRANSCRIPTIONAL REGULATOR RV0880"/>
    <property type="match status" value="1"/>
</dbReference>
<proteinExistence type="predicted"/>
<evidence type="ECO:0000313" key="3">
    <source>
        <dbReference type="Proteomes" id="UP001371224"/>
    </source>
</evidence>
<dbReference type="RefSeq" id="WP_337332427.1">
    <property type="nucleotide sequence ID" value="NZ_JBBDGM010000007.1"/>
</dbReference>
<dbReference type="SMART" id="SM00347">
    <property type="entry name" value="HTH_MARR"/>
    <property type="match status" value="1"/>
</dbReference>
<protein>
    <submittedName>
        <fullName evidence="2">MarR family transcriptional regulator</fullName>
    </submittedName>
</protein>
<organism evidence="2 3">
    <name type="scientific">Microbacterium bandirmense</name>
    <dbReference type="NCBI Taxonomy" id="3122050"/>
    <lineage>
        <taxon>Bacteria</taxon>
        <taxon>Bacillati</taxon>
        <taxon>Actinomycetota</taxon>
        <taxon>Actinomycetes</taxon>
        <taxon>Micrococcales</taxon>
        <taxon>Microbacteriaceae</taxon>
        <taxon>Microbacterium</taxon>
    </lineage>
</organism>
<comment type="caution">
    <text evidence="2">The sequence shown here is derived from an EMBL/GenBank/DDBJ whole genome shotgun (WGS) entry which is preliminary data.</text>
</comment>
<dbReference type="InterPro" id="IPR036390">
    <property type="entry name" value="WH_DNA-bd_sf"/>
</dbReference>
<sequence>MTLRAVASADAVADDALAEFQGHLHLAFARMTAAWRDAAARIHPDLSPAAYKLLSFIARTGSANAHQLVETFGMDKSFVSRQVRMLEDLDLVQSRPDESDGRQRVLTATPEACAALAEVRTHHAVWLRSALARLSPDEMRAASKAFQVLSEV</sequence>
<dbReference type="Proteomes" id="UP001371224">
    <property type="component" value="Unassembled WGS sequence"/>
</dbReference>
<evidence type="ECO:0000259" key="1">
    <source>
        <dbReference type="PROSITE" id="PS50995"/>
    </source>
</evidence>
<feature type="domain" description="HTH marR-type" evidence="1">
    <location>
        <begin position="17"/>
        <end position="152"/>
    </location>
</feature>
<keyword evidence="3" id="KW-1185">Reference proteome</keyword>
<dbReference type="PROSITE" id="PS50995">
    <property type="entry name" value="HTH_MARR_2"/>
    <property type="match status" value="1"/>
</dbReference>
<dbReference type="SUPFAM" id="SSF46785">
    <property type="entry name" value="Winged helix' DNA-binding domain"/>
    <property type="match status" value="1"/>
</dbReference>
<dbReference type="Gene3D" id="1.10.10.10">
    <property type="entry name" value="Winged helix-like DNA-binding domain superfamily/Winged helix DNA-binding domain"/>
    <property type="match status" value="1"/>
</dbReference>
<dbReference type="InterPro" id="IPR036388">
    <property type="entry name" value="WH-like_DNA-bd_sf"/>
</dbReference>
<name>A0ABU8LDC2_9MICO</name>